<dbReference type="GO" id="GO:0005886">
    <property type="term" value="C:plasma membrane"/>
    <property type="evidence" value="ECO:0007669"/>
    <property type="project" value="UniProtKB-SubCell"/>
</dbReference>
<feature type="transmembrane region" description="Helical" evidence="5">
    <location>
        <begin position="98"/>
        <end position="117"/>
    </location>
</feature>
<feature type="transmembrane region" description="Helical" evidence="5">
    <location>
        <begin position="156"/>
        <end position="176"/>
    </location>
</feature>
<evidence type="ECO:0000256" key="1">
    <source>
        <dbReference type="ARBA" id="ARBA00004651"/>
    </source>
</evidence>
<feature type="transmembrane region" description="Helical" evidence="5">
    <location>
        <begin position="394"/>
        <end position="413"/>
    </location>
</feature>
<dbReference type="GO" id="GO:0022857">
    <property type="term" value="F:transmembrane transporter activity"/>
    <property type="evidence" value="ECO:0007669"/>
    <property type="project" value="InterPro"/>
</dbReference>
<keyword evidence="4 5" id="KW-0472">Membrane</keyword>
<evidence type="ECO:0000256" key="2">
    <source>
        <dbReference type="ARBA" id="ARBA00022692"/>
    </source>
</evidence>
<keyword evidence="8" id="KW-1185">Reference proteome</keyword>
<sequence length="419" mass="43451">MSTPIDVTQSSPAGHSESHSRAIAVIATLAVSYVGISMAFTMPLSISIVLKLEKIAPARSAAVLSDMLVVASLCALIPLVVIGTLSDATTSRFGMRRPWFLASLVGIAAGSAVLAAAGSVAAVWIGFILVAMSAGTGIGALYAMVADQVPEALQSVAAGALGAATVAGAILGLFLARSGPTSSFFLFVLPALFAVVPGSVLLVVVKDRVQTEQVKITFRTLLSCFYIDRKRMPSLPWLLASTVLVFSLLAVANSYTYFLAAHFVEDAPASLTDVTFKALVLFNGIAFVVSLAVPRLLERVGHPRLMYGASAVLFVIGGLFLLTASSLPLLYVGYGIMGIAMGLSITLYMTMAMKVIEPSTNPGRDINLASSSATVASTLVAIIAPHIVDADGGGVRGLVIVAAVMTFASLLFLPKVRLS</sequence>
<name>A0A918CWX5_9ACTN</name>
<evidence type="ECO:0000256" key="5">
    <source>
        <dbReference type="SAM" id="Phobius"/>
    </source>
</evidence>
<dbReference type="AlphaFoldDB" id="A0A918CWX5"/>
<feature type="transmembrane region" description="Helical" evidence="5">
    <location>
        <begin position="123"/>
        <end position="144"/>
    </location>
</feature>
<dbReference type="InterPro" id="IPR011701">
    <property type="entry name" value="MFS"/>
</dbReference>
<reference evidence="7" key="2">
    <citation type="submission" date="2020-09" db="EMBL/GenBank/DDBJ databases">
        <authorList>
            <person name="Sun Q."/>
            <person name="Zhou Y."/>
        </authorList>
    </citation>
    <scope>NUCLEOTIDE SEQUENCE</scope>
    <source>
        <strain evidence="7">CGMCC 4.7110</strain>
    </source>
</reference>
<dbReference type="PANTHER" id="PTHR23528">
    <property type="match status" value="1"/>
</dbReference>
<comment type="subcellular location">
    <subcellularLocation>
        <location evidence="1">Cell membrane</location>
        <topology evidence="1">Multi-pass membrane protein</topology>
    </subcellularLocation>
</comment>
<feature type="transmembrane region" description="Helical" evidence="5">
    <location>
        <begin position="22"/>
        <end position="50"/>
    </location>
</feature>
<dbReference type="SUPFAM" id="SSF103473">
    <property type="entry name" value="MFS general substrate transporter"/>
    <property type="match status" value="1"/>
</dbReference>
<reference evidence="7" key="1">
    <citation type="journal article" date="2014" name="Int. J. Syst. Evol. Microbiol.">
        <title>Complete genome sequence of Corynebacterium casei LMG S-19264T (=DSM 44701T), isolated from a smear-ripened cheese.</title>
        <authorList>
            <consortium name="US DOE Joint Genome Institute (JGI-PGF)"/>
            <person name="Walter F."/>
            <person name="Albersmeier A."/>
            <person name="Kalinowski J."/>
            <person name="Ruckert C."/>
        </authorList>
    </citation>
    <scope>NUCLEOTIDE SEQUENCE</scope>
    <source>
        <strain evidence="7">CGMCC 4.7110</strain>
    </source>
</reference>
<dbReference type="InterPro" id="IPR036259">
    <property type="entry name" value="MFS_trans_sf"/>
</dbReference>
<gene>
    <name evidence="7" type="primary">floR</name>
    <name evidence="7" type="ORF">GCM10011578_087580</name>
</gene>
<feature type="transmembrane region" description="Helical" evidence="5">
    <location>
        <begin position="368"/>
        <end position="388"/>
    </location>
</feature>
<feature type="transmembrane region" description="Helical" evidence="5">
    <location>
        <begin position="182"/>
        <end position="205"/>
    </location>
</feature>
<dbReference type="Gene3D" id="1.20.1250.20">
    <property type="entry name" value="MFS general substrate transporter like domains"/>
    <property type="match status" value="1"/>
</dbReference>
<dbReference type="PANTHER" id="PTHR23528:SF1">
    <property type="entry name" value="MAJOR FACILITATOR SUPERFAMILY (MFS) PROFILE DOMAIN-CONTAINING PROTEIN"/>
    <property type="match status" value="1"/>
</dbReference>
<evidence type="ECO:0000313" key="8">
    <source>
        <dbReference type="Proteomes" id="UP000653411"/>
    </source>
</evidence>
<feature type="transmembrane region" description="Helical" evidence="5">
    <location>
        <begin position="235"/>
        <end position="255"/>
    </location>
</feature>
<accession>A0A918CWX5</accession>
<evidence type="ECO:0000259" key="6">
    <source>
        <dbReference type="PROSITE" id="PS50850"/>
    </source>
</evidence>
<feature type="transmembrane region" description="Helical" evidence="5">
    <location>
        <begin position="305"/>
        <end position="325"/>
    </location>
</feature>
<evidence type="ECO:0000256" key="3">
    <source>
        <dbReference type="ARBA" id="ARBA00022989"/>
    </source>
</evidence>
<dbReference type="EMBL" id="BMML01000032">
    <property type="protein sequence ID" value="GGN40275.1"/>
    <property type="molecule type" value="Genomic_DNA"/>
</dbReference>
<dbReference type="InterPro" id="IPR020846">
    <property type="entry name" value="MFS_dom"/>
</dbReference>
<dbReference type="Pfam" id="PF07690">
    <property type="entry name" value="MFS_1"/>
    <property type="match status" value="1"/>
</dbReference>
<feature type="transmembrane region" description="Helical" evidence="5">
    <location>
        <begin position="62"/>
        <end position="86"/>
    </location>
</feature>
<feature type="transmembrane region" description="Helical" evidence="5">
    <location>
        <begin position="275"/>
        <end position="293"/>
    </location>
</feature>
<dbReference type="Proteomes" id="UP000653411">
    <property type="component" value="Unassembled WGS sequence"/>
</dbReference>
<organism evidence="7 8">
    <name type="scientific">Streptomyces fuscichromogenes</name>
    <dbReference type="NCBI Taxonomy" id="1324013"/>
    <lineage>
        <taxon>Bacteria</taxon>
        <taxon>Bacillati</taxon>
        <taxon>Actinomycetota</taxon>
        <taxon>Actinomycetes</taxon>
        <taxon>Kitasatosporales</taxon>
        <taxon>Streptomycetaceae</taxon>
        <taxon>Streptomyces</taxon>
    </lineage>
</organism>
<keyword evidence="2 5" id="KW-0812">Transmembrane</keyword>
<feature type="transmembrane region" description="Helical" evidence="5">
    <location>
        <begin position="331"/>
        <end position="356"/>
    </location>
</feature>
<protein>
    <submittedName>
        <fullName evidence="7">MFS transporter</fullName>
    </submittedName>
</protein>
<dbReference type="PROSITE" id="PS50850">
    <property type="entry name" value="MFS"/>
    <property type="match status" value="1"/>
</dbReference>
<evidence type="ECO:0000256" key="4">
    <source>
        <dbReference type="ARBA" id="ARBA00023136"/>
    </source>
</evidence>
<evidence type="ECO:0000313" key="7">
    <source>
        <dbReference type="EMBL" id="GGN40275.1"/>
    </source>
</evidence>
<proteinExistence type="predicted"/>
<keyword evidence="3 5" id="KW-1133">Transmembrane helix</keyword>
<comment type="caution">
    <text evidence="7">The sequence shown here is derived from an EMBL/GenBank/DDBJ whole genome shotgun (WGS) entry which is preliminary data.</text>
</comment>
<feature type="domain" description="Major facilitator superfamily (MFS) profile" evidence="6">
    <location>
        <begin position="23"/>
        <end position="417"/>
    </location>
</feature>
<dbReference type="RefSeq" id="WP_189268539.1">
    <property type="nucleotide sequence ID" value="NZ_BMML01000032.1"/>
</dbReference>